<dbReference type="InterPro" id="IPR051782">
    <property type="entry name" value="ABC_Transporter_VariousFunc"/>
</dbReference>
<organism evidence="5 6">
    <name type="scientific">Streptococcus troglodytae</name>
    <dbReference type="NCBI Taxonomy" id="1111760"/>
    <lineage>
        <taxon>Bacteria</taxon>
        <taxon>Bacillati</taxon>
        <taxon>Bacillota</taxon>
        <taxon>Bacilli</taxon>
        <taxon>Lactobacillales</taxon>
        <taxon>Streptococcaceae</taxon>
        <taxon>Streptococcus</taxon>
    </lineage>
</organism>
<evidence type="ECO:0000259" key="4">
    <source>
        <dbReference type="PROSITE" id="PS50893"/>
    </source>
</evidence>
<evidence type="ECO:0000313" key="5">
    <source>
        <dbReference type="EMBL" id="BAQ24252.1"/>
    </source>
</evidence>
<dbReference type="KEGG" id="strg:SRT_09910"/>
<accession>A0A1L7LJN6</accession>
<keyword evidence="3 5" id="KW-0067">ATP-binding</keyword>
<dbReference type="PROSITE" id="PS00211">
    <property type="entry name" value="ABC_TRANSPORTER_1"/>
    <property type="match status" value="1"/>
</dbReference>
<dbReference type="Gene3D" id="3.40.50.300">
    <property type="entry name" value="P-loop containing nucleotide triphosphate hydrolases"/>
    <property type="match status" value="1"/>
</dbReference>
<name>A0A1L7LJN6_9STRE</name>
<dbReference type="PROSITE" id="PS50893">
    <property type="entry name" value="ABC_TRANSPORTER_2"/>
    <property type="match status" value="1"/>
</dbReference>
<evidence type="ECO:0000313" key="6">
    <source>
        <dbReference type="Proteomes" id="UP000217758"/>
    </source>
</evidence>
<dbReference type="CDD" id="cd03230">
    <property type="entry name" value="ABC_DR_subfamily_A"/>
    <property type="match status" value="1"/>
</dbReference>
<dbReference type="Proteomes" id="UP000217758">
    <property type="component" value="Chromosome"/>
</dbReference>
<dbReference type="SUPFAM" id="SSF52540">
    <property type="entry name" value="P-loop containing nucleoside triphosphate hydrolases"/>
    <property type="match status" value="1"/>
</dbReference>
<keyword evidence="1" id="KW-0813">Transport</keyword>
<dbReference type="InterPro" id="IPR017871">
    <property type="entry name" value="ABC_transporter-like_CS"/>
</dbReference>
<reference evidence="5 6" key="1">
    <citation type="journal article" date="2016" name="Microbiol. Immunol.">
        <title>Complete genome sequence of Streptococcus troglodytae TKU31 isolated from the oral cavity of a chimpanzee (Pan troglodytes).</title>
        <authorList>
            <person name="Okamoto M."/>
            <person name="Naito M."/>
            <person name="Miyanohara M."/>
            <person name="Imai S."/>
            <person name="Nomura Y."/>
            <person name="Saito W."/>
            <person name="Momoi Y."/>
            <person name="Takada K."/>
            <person name="Miyabe-Nishiwaki T."/>
            <person name="Tomonaga M."/>
            <person name="Hanada N."/>
        </authorList>
    </citation>
    <scope>NUCLEOTIDE SEQUENCE [LARGE SCALE GENOMIC DNA]</scope>
    <source>
        <strain evidence="6">TKU 31</strain>
    </source>
</reference>
<evidence type="ECO:0000256" key="1">
    <source>
        <dbReference type="ARBA" id="ARBA00022448"/>
    </source>
</evidence>
<keyword evidence="6" id="KW-1185">Reference proteome</keyword>
<gene>
    <name evidence="5" type="ORF">SRT_09910</name>
</gene>
<sequence>MIRFEHISKIYGTTEALSDLNLTIENGEIFGLIGHNGAGKTTTISLLTSIIEASYGDIFIDDFKLTEHRDAIKKRIAYVPDSPDIFLNLTAYEYWHFLAKIYGVEEEIAQKRMTKLANLFDISDRQFETIESFSHGMRQKVIVIGALIPNPDIWILDEPLTGLDPQASYDLKEMMKKHAQDGNTVLFSTHVLSVAEQLCDRIGILRHGKLIFVGTLEELKANHPNQDLESIYLELAGRKEESKVGDEE</sequence>
<dbReference type="GO" id="GO:0005524">
    <property type="term" value="F:ATP binding"/>
    <property type="evidence" value="ECO:0007669"/>
    <property type="project" value="UniProtKB-KW"/>
</dbReference>
<dbReference type="GO" id="GO:0016887">
    <property type="term" value="F:ATP hydrolysis activity"/>
    <property type="evidence" value="ECO:0007669"/>
    <property type="project" value="InterPro"/>
</dbReference>
<keyword evidence="2" id="KW-0547">Nucleotide-binding</keyword>
<dbReference type="RefSeq" id="WP_128833280.1">
    <property type="nucleotide sequence ID" value="NZ_AP014612.1"/>
</dbReference>
<dbReference type="SMART" id="SM00382">
    <property type="entry name" value="AAA"/>
    <property type="match status" value="1"/>
</dbReference>
<dbReference type="InterPro" id="IPR003439">
    <property type="entry name" value="ABC_transporter-like_ATP-bd"/>
</dbReference>
<feature type="domain" description="ABC transporter" evidence="4">
    <location>
        <begin position="2"/>
        <end position="232"/>
    </location>
</feature>
<dbReference type="PANTHER" id="PTHR42939">
    <property type="entry name" value="ABC TRANSPORTER ATP-BINDING PROTEIN ALBC-RELATED"/>
    <property type="match status" value="1"/>
</dbReference>
<dbReference type="EMBL" id="AP014612">
    <property type="protein sequence ID" value="BAQ24252.1"/>
    <property type="molecule type" value="Genomic_DNA"/>
</dbReference>
<dbReference type="InterPro" id="IPR027417">
    <property type="entry name" value="P-loop_NTPase"/>
</dbReference>
<dbReference type="PANTHER" id="PTHR42939:SF1">
    <property type="entry name" value="ABC TRANSPORTER ATP-BINDING PROTEIN ALBC-RELATED"/>
    <property type="match status" value="1"/>
</dbReference>
<protein>
    <submittedName>
        <fullName evidence="5">ABC transporter ATP-binding protein</fullName>
    </submittedName>
</protein>
<dbReference type="Pfam" id="PF00005">
    <property type="entry name" value="ABC_tran"/>
    <property type="match status" value="1"/>
</dbReference>
<proteinExistence type="predicted"/>
<dbReference type="InterPro" id="IPR003593">
    <property type="entry name" value="AAA+_ATPase"/>
</dbReference>
<evidence type="ECO:0000256" key="2">
    <source>
        <dbReference type="ARBA" id="ARBA00022741"/>
    </source>
</evidence>
<evidence type="ECO:0000256" key="3">
    <source>
        <dbReference type="ARBA" id="ARBA00022840"/>
    </source>
</evidence>
<dbReference type="AlphaFoldDB" id="A0A1L7LJN6"/>